<feature type="region of interest" description="Disordered" evidence="2">
    <location>
        <begin position="1"/>
        <end position="35"/>
    </location>
</feature>
<feature type="compositionally biased region" description="Polar residues" evidence="2">
    <location>
        <begin position="547"/>
        <end position="567"/>
    </location>
</feature>
<feature type="compositionally biased region" description="Polar residues" evidence="2">
    <location>
        <begin position="784"/>
        <end position="797"/>
    </location>
</feature>
<dbReference type="EMBL" id="CP014585">
    <property type="protein sequence ID" value="ANZ75752.1"/>
    <property type="molecule type" value="Genomic_DNA"/>
</dbReference>
<feature type="compositionally biased region" description="Polar residues" evidence="2">
    <location>
        <begin position="525"/>
        <end position="540"/>
    </location>
</feature>
<feature type="compositionally biased region" description="Polar residues" evidence="2">
    <location>
        <begin position="277"/>
        <end position="304"/>
    </location>
</feature>
<name>A0A1B2JCM0_PICPA</name>
<feature type="region of interest" description="Disordered" evidence="2">
    <location>
        <begin position="733"/>
        <end position="799"/>
    </location>
</feature>
<proteinExistence type="predicted"/>
<keyword evidence="4" id="KW-1185">Reference proteome</keyword>
<feature type="compositionally biased region" description="Basic and acidic residues" evidence="2">
    <location>
        <begin position="733"/>
        <end position="743"/>
    </location>
</feature>
<feature type="coiled-coil region" evidence="1">
    <location>
        <begin position="1043"/>
        <end position="1070"/>
    </location>
</feature>
<sequence length="1074" mass="120431">MDAAMSTTNRRPLSQAEGASNINHSIPLPAQSSRTRTLEQRAFIDVRETPSQSYPTHSNSLHTMSMVATPYYDGSLRQPYVEPSTRTGSMTSTASRLFRRGHKTSKFDVETEKEGEVYVDSNDSVTFDDLQYLRDRGRYGTDGSAKLDTTPLIPTLSLRPKGPRGEQNNTQYRKQLTAHRKMAMYQASKDPILQNRAMSLQPQGMNPQNQVYSQTPVGHPASGYFNGPNSGDARGMSFQGPEPRSMSFQAGPYQQDPRYVSNQSNSHQQDPRFMSFQGGSYQQDPRSMSFQGSPYQQDPRSMSFQGGPYQQDPRSMSFKGPTGDPRMGSFSGVHPMRPMYGRPQQSQQLPPRAYSLVNGGPSNMRPRPPFNSSDRISNSSSDRLSKTQGQPPPNSVEPSTLPSETAPPQRLRKLNAYDFDEEDDDNDDNDGNEDNEDNNQEETENGDGENDMEEGEVENSQNEKHNGVQDTLPYEEKDAKTRNEQPDNVFDYRPSSSVLDSSSSNKRSSLAGAPINHTHLRKGPLNSSVEQNLPTPNANRISRENPGRSQNNGFILSGNSLISSLDTSPDRNKQLNSANTHNSQQLYHMAQHNQTNDTNMTYVTASEFTSPVYRKSVVKETDSTTDVTSTGTNTEGNDSTMLPETPTKLNPSKADLFALKADTTQNSVPKRRVPPPSSVSPTQKIERKKSVSSSTSASGHPKGKALFSKLGFKNKKESNSPKFFSRFRFNRRSSKDSDTRFNNDDIFVDDPSYVGSGEGNSATPNNNVGEFQQPRQFESDDRSLNPSQVTQSTNPPSFIQAKEDVLKTYNEPVIENEVRFGNDNKFNVFEPLADTKTSESDFNEQISDHKNELSPVTTNSSPTVNAKDPLKENLSHLSVNDLSKYEFTSSQVGMIHANSDLLDELQIVSKELAESINREYGLPLDATEARVIEQSKNIADLSKKLNVERKKRFIAEEQVLAWEKGSNPSALGLSYKNQEHTNTIVEKDQLIEKYKTKLDEYEADLSRSREKIKSLKKKNDQYATIIIPELENKIEVNERQNYDDALQRDLERLKLENDYLKETVEKLTTRKVFT</sequence>
<dbReference type="AlphaFoldDB" id="A0A1B2JCM0"/>
<feature type="region of interest" description="Disordered" evidence="2">
    <location>
        <begin position="661"/>
        <end position="712"/>
    </location>
</feature>
<dbReference type="OrthoDB" id="3993678at2759"/>
<feature type="region of interest" description="Disordered" evidence="2">
    <location>
        <begin position="142"/>
        <end position="168"/>
    </location>
</feature>
<feature type="region of interest" description="Disordered" evidence="2">
    <location>
        <begin position="619"/>
        <end position="646"/>
    </location>
</feature>
<evidence type="ECO:0000256" key="2">
    <source>
        <dbReference type="SAM" id="MobiDB-lite"/>
    </source>
</evidence>
<feature type="region of interest" description="Disordered" evidence="2">
    <location>
        <begin position="218"/>
        <end position="577"/>
    </location>
</feature>
<protein>
    <submittedName>
        <fullName evidence="3">BA75_02493T0</fullName>
    </submittedName>
</protein>
<accession>A0A1B2JCM0</accession>
<keyword evidence="1" id="KW-0175">Coiled coil</keyword>
<feature type="compositionally biased region" description="Low complexity" evidence="2">
    <location>
        <begin position="371"/>
        <end position="382"/>
    </location>
</feature>
<feature type="compositionally biased region" description="Low complexity" evidence="2">
    <location>
        <begin position="495"/>
        <end position="509"/>
    </location>
</feature>
<feature type="compositionally biased region" description="Acidic residues" evidence="2">
    <location>
        <begin position="418"/>
        <end position="457"/>
    </location>
</feature>
<evidence type="ECO:0000313" key="4">
    <source>
        <dbReference type="Proteomes" id="UP000094565"/>
    </source>
</evidence>
<evidence type="ECO:0000256" key="1">
    <source>
        <dbReference type="SAM" id="Coils"/>
    </source>
</evidence>
<organism evidence="3 4">
    <name type="scientific">Komagataella pastoris</name>
    <name type="common">Yeast</name>
    <name type="synonym">Pichia pastoris</name>
    <dbReference type="NCBI Taxonomy" id="4922"/>
    <lineage>
        <taxon>Eukaryota</taxon>
        <taxon>Fungi</taxon>
        <taxon>Dikarya</taxon>
        <taxon>Ascomycota</taxon>
        <taxon>Saccharomycotina</taxon>
        <taxon>Pichiomycetes</taxon>
        <taxon>Pichiales</taxon>
        <taxon>Pichiaceae</taxon>
        <taxon>Komagataella</taxon>
    </lineage>
</organism>
<evidence type="ECO:0000313" key="3">
    <source>
        <dbReference type="EMBL" id="ANZ75752.1"/>
    </source>
</evidence>
<feature type="compositionally biased region" description="Low complexity" evidence="2">
    <location>
        <begin position="624"/>
        <end position="636"/>
    </location>
</feature>
<gene>
    <name evidence="3" type="primary">YMR124W</name>
    <name evidence="3" type="ORF">ATY40_BA7502493</name>
</gene>
<feature type="compositionally biased region" description="Polar residues" evidence="2">
    <location>
        <begin position="637"/>
        <end position="646"/>
    </location>
</feature>
<reference evidence="3 4" key="1">
    <citation type="submission" date="2016-02" db="EMBL/GenBank/DDBJ databases">
        <title>Comparative genomic and transcriptomic foundation for Pichia pastoris.</title>
        <authorList>
            <person name="Love K.R."/>
            <person name="Shah K.A."/>
            <person name="Whittaker C.A."/>
            <person name="Wu J."/>
            <person name="Bartlett M.C."/>
            <person name="Ma D."/>
            <person name="Leeson R.L."/>
            <person name="Priest M."/>
            <person name="Young S.K."/>
            <person name="Love J.C."/>
        </authorList>
    </citation>
    <scope>NUCLEOTIDE SEQUENCE [LARGE SCALE GENOMIC DNA]</scope>
    <source>
        <strain evidence="3 4">ATCC 28485</strain>
    </source>
</reference>
<feature type="coiled-coil region" evidence="1">
    <location>
        <begin position="984"/>
        <end position="1018"/>
    </location>
</feature>
<dbReference type="Proteomes" id="UP000094565">
    <property type="component" value="Chromosome 2"/>
</dbReference>
<feature type="compositionally biased region" description="Basic and acidic residues" evidence="2">
    <location>
        <begin position="474"/>
        <end position="485"/>
    </location>
</feature>
<feature type="compositionally biased region" description="Polar residues" evidence="2">
    <location>
        <begin position="759"/>
        <end position="776"/>
    </location>
</feature>